<keyword evidence="8" id="KW-1185">Reference proteome</keyword>
<feature type="transmembrane region" description="Helical" evidence="5">
    <location>
        <begin position="7"/>
        <end position="29"/>
    </location>
</feature>
<dbReference type="RefSeq" id="WP_088855173.1">
    <property type="nucleotide sequence ID" value="NZ_CP015103.1"/>
</dbReference>
<evidence type="ECO:0000256" key="3">
    <source>
        <dbReference type="ARBA" id="ARBA00022989"/>
    </source>
</evidence>
<keyword evidence="4 5" id="KW-0472">Membrane</keyword>
<evidence type="ECO:0000256" key="4">
    <source>
        <dbReference type="ARBA" id="ARBA00023136"/>
    </source>
</evidence>
<dbReference type="AlphaFoldDB" id="A0A2Z2MVM2"/>
<dbReference type="Proteomes" id="UP000250125">
    <property type="component" value="Chromosome"/>
</dbReference>
<dbReference type="Gene3D" id="2.40.50.140">
    <property type="entry name" value="Nucleic acid-binding proteins"/>
    <property type="match status" value="1"/>
</dbReference>
<evidence type="ECO:0000256" key="1">
    <source>
        <dbReference type="ARBA" id="ARBA00004141"/>
    </source>
</evidence>
<keyword evidence="3 5" id="KW-1133">Transmembrane helix</keyword>
<dbReference type="InterPro" id="IPR052165">
    <property type="entry name" value="Membrane_assoc_protease"/>
</dbReference>
<dbReference type="PANTHER" id="PTHR33507:SF4">
    <property type="entry name" value="NODULATION COMPETITIVENESS PROTEIN NFED"/>
    <property type="match status" value="1"/>
</dbReference>
<dbReference type="PANTHER" id="PTHR33507">
    <property type="entry name" value="INNER MEMBRANE PROTEIN YBBJ"/>
    <property type="match status" value="1"/>
</dbReference>
<dbReference type="GeneID" id="33316830"/>
<protein>
    <recommendedName>
        <fullName evidence="6">NfeD-like C-terminal domain-containing protein</fullName>
    </recommendedName>
</protein>
<organism evidence="7 8">
    <name type="scientific">Thermococcus siculi</name>
    <dbReference type="NCBI Taxonomy" id="72803"/>
    <lineage>
        <taxon>Archaea</taxon>
        <taxon>Methanobacteriati</taxon>
        <taxon>Methanobacteriota</taxon>
        <taxon>Thermococci</taxon>
        <taxon>Thermococcales</taxon>
        <taxon>Thermococcaceae</taxon>
        <taxon>Thermococcus</taxon>
    </lineage>
</organism>
<evidence type="ECO:0000313" key="8">
    <source>
        <dbReference type="Proteomes" id="UP000250125"/>
    </source>
</evidence>
<gene>
    <name evidence="7" type="ORF">A3L11_01290</name>
</gene>
<proteinExistence type="predicted"/>
<dbReference type="OrthoDB" id="29132at2157"/>
<keyword evidence="2 5" id="KW-0812">Transmembrane</keyword>
<dbReference type="SUPFAM" id="SSF141322">
    <property type="entry name" value="NfeD domain-like"/>
    <property type="match status" value="1"/>
</dbReference>
<feature type="transmembrane region" description="Helical" evidence="5">
    <location>
        <begin position="35"/>
        <end position="59"/>
    </location>
</feature>
<accession>A0A2Z2MVM2</accession>
<dbReference type="InterPro" id="IPR012340">
    <property type="entry name" value="NA-bd_OB-fold"/>
</dbReference>
<reference evidence="7 8" key="1">
    <citation type="submission" date="2016-04" db="EMBL/GenBank/DDBJ databases">
        <title>Complete genome sequence of Thermococcus siculi type strain RG-20.</title>
        <authorList>
            <person name="Oger P.M."/>
        </authorList>
    </citation>
    <scope>NUCLEOTIDE SEQUENCE [LARGE SCALE GENOMIC DNA]</scope>
    <source>
        <strain evidence="7 8">RG-20</strain>
    </source>
</reference>
<dbReference type="KEGG" id="tsl:A3L11_01290"/>
<dbReference type="EMBL" id="CP015103">
    <property type="protein sequence ID" value="ASJ07930.1"/>
    <property type="molecule type" value="Genomic_DNA"/>
</dbReference>
<dbReference type="Pfam" id="PF01957">
    <property type="entry name" value="NfeD"/>
    <property type="match status" value="1"/>
</dbReference>
<evidence type="ECO:0000313" key="7">
    <source>
        <dbReference type="EMBL" id="ASJ07930.1"/>
    </source>
</evidence>
<sequence>MVVLREFLKLLALASDEIVIGLLLLVVLPEFGVDLPLWAVAVIIGLLVLKDLLVAPFVLRGGLSARPKTGPESLIGRISLVAEDLNPEGLVKVDGELWSAECVNGTARKGEKVRIVAVNGAKVLVERPASRGSALSPRDG</sequence>
<evidence type="ECO:0000256" key="5">
    <source>
        <dbReference type="SAM" id="Phobius"/>
    </source>
</evidence>
<evidence type="ECO:0000259" key="6">
    <source>
        <dbReference type="Pfam" id="PF01957"/>
    </source>
</evidence>
<name>A0A2Z2MVM2_9EURY</name>
<comment type="subcellular location">
    <subcellularLocation>
        <location evidence="1">Membrane</location>
        <topology evidence="1">Multi-pass membrane protein</topology>
    </subcellularLocation>
</comment>
<dbReference type="GO" id="GO:0016020">
    <property type="term" value="C:membrane"/>
    <property type="evidence" value="ECO:0007669"/>
    <property type="project" value="UniProtKB-SubCell"/>
</dbReference>
<feature type="domain" description="NfeD-like C-terminal" evidence="6">
    <location>
        <begin position="72"/>
        <end position="127"/>
    </location>
</feature>
<dbReference type="InterPro" id="IPR002810">
    <property type="entry name" value="NfeD-like_C"/>
</dbReference>
<evidence type="ECO:0000256" key="2">
    <source>
        <dbReference type="ARBA" id="ARBA00022692"/>
    </source>
</evidence>